<name>A0A1H2BG20_MUCMA</name>
<sequence length="50" mass="5842">MILVPRASKSFFIIAPSYFTIPIYLLHNLKAHYEKTFCTDNNIFGHFSFS</sequence>
<dbReference type="Proteomes" id="UP000199679">
    <property type="component" value="Chromosome I"/>
</dbReference>
<dbReference type="EMBL" id="LT629740">
    <property type="protein sequence ID" value="SDT57094.1"/>
    <property type="molecule type" value="Genomic_DNA"/>
</dbReference>
<gene>
    <name evidence="1" type="ORF">SAMN05216490_4099</name>
</gene>
<dbReference type="AlphaFoldDB" id="A0A1H2BG20"/>
<organism evidence="1 2">
    <name type="scientific">Mucilaginibacter mallensis</name>
    <dbReference type="NCBI Taxonomy" id="652787"/>
    <lineage>
        <taxon>Bacteria</taxon>
        <taxon>Pseudomonadati</taxon>
        <taxon>Bacteroidota</taxon>
        <taxon>Sphingobacteriia</taxon>
        <taxon>Sphingobacteriales</taxon>
        <taxon>Sphingobacteriaceae</taxon>
        <taxon>Mucilaginibacter</taxon>
    </lineage>
</organism>
<accession>A0A1H2BG20</accession>
<protein>
    <submittedName>
        <fullName evidence="1">Uncharacterized protein</fullName>
    </submittedName>
</protein>
<evidence type="ECO:0000313" key="1">
    <source>
        <dbReference type="EMBL" id="SDT57094.1"/>
    </source>
</evidence>
<reference evidence="1 2" key="1">
    <citation type="submission" date="2016-10" db="EMBL/GenBank/DDBJ databases">
        <authorList>
            <person name="de Groot N.N."/>
        </authorList>
    </citation>
    <scope>NUCLEOTIDE SEQUENCE [LARGE SCALE GENOMIC DNA]</scope>
    <source>
        <strain evidence="1 2">MP1X4</strain>
    </source>
</reference>
<proteinExistence type="predicted"/>
<evidence type="ECO:0000313" key="2">
    <source>
        <dbReference type="Proteomes" id="UP000199679"/>
    </source>
</evidence>
<keyword evidence="2" id="KW-1185">Reference proteome</keyword>